<dbReference type="GO" id="GO:0051087">
    <property type="term" value="F:protein-folding chaperone binding"/>
    <property type="evidence" value="ECO:0007669"/>
    <property type="project" value="TreeGrafter"/>
</dbReference>
<evidence type="ECO:0000256" key="6">
    <source>
        <dbReference type="PROSITE-ProRule" id="PRU00339"/>
    </source>
</evidence>
<dbReference type="GO" id="GO:0005737">
    <property type="term" value="C:cytoplasm"/>
    <property type="evidence" value="ECO:0007669"/>
    <property type="project" value="TreeGrafter"/>
</dbReference>
<dbReference type="OrthoDB" id="311243at2759"/>
<dbReference type="EMBL" id="MPUH01001205">
    <property type="protein sequence ID" value="OMJ69384.1"/>
    <property type="molecule type" value="Genomic_DNA"/>
</dbReference>
<dbReference type="SUPFAM" id="SSF57850">
    <property type="entry name" value="RING/U-box"/>
    <property type="match status" value="1"/>
</dbReference>
<dbReference type="SMART" id="SM00028">
    <property type="entry name" value="TPR"/>
    <property type="match status" value="2"/>
</dbReference>
<name>A0A1R2AXX5_9CILI</name>
<dbReference type="InterPro" id="IPR011990">
    <property type="entry name" value="TPR-like_helical_dom_sf"/>
</dbReference>
<evidence type="ECO:0000259" key="7">
    <source>
        <dbReference type="SMART" id="SM00504"/>
    </source>
</evidence>
<proteinExistence type="predicted"/>
<dbReference type="Pfam" id="PF04564">
    <property type="entry name" value="U-box"/>
    <property type="match status" value="1"/>
</dbReference>
<keyword evidence="4" id="KW-0677">Repeat</keyword>
<evidence type="ECO:0000313" key="9">
    <source>
        <dbReference type="Proteomes" id="UP000187209"/>
    </source>
</evidence>
<dbReference type="GO" id="GO:0000209">
    <property type="term" value="P:protein polyubiquitination"/>
    <property type="evidence" value="ECO:0007669"/>
    <property type="project" value="TreeGrafter"/>
</dbReference>
<dbReference type="GO" id="GO:0061630">
    <property type="term" value="F:ubiquitin protein ligase activity"/>
    <property type="evidence" value="ECO:0007669"/>
    <property type="project" value="UniProtKB-EC"/>
</dbReference>
<dbReference type="PROSITE" id="PS50005">
    <property type="entry name" value="TPR"/>
    <property type="match status" value="1"/>
</dbReference>
<keyword evidence="5" id="KW-0833">Ubl conjugation pathway</keyword>
<keyword evidence="3" id="KW-0808">Transferase</keyword>
<gene>
    <name evidence="8" type="ORF">SteCoe_32912</name>
</gene>
<keyword evidence="6" id="KW-0802">TPR repeat</keyword>
<dbReference type="GO" id="GO:0071218">
    <property type="term" value="P:cellular response to misfolded protein"/>
    <property type="evidence" value="ECO:0007669"/>
    <property type="project" value="TreeGrafter"/>
</dbReference>
<dbReference type="SMART" id="SM00504">
    <property type="entry name" value="Ubox"/>
    <property type="match status" value="1"/>
</dbReference>
<dbReference type="SUPFAM" id="SSF48452">
    <property type="entry name" value="TPR-like"/>
    <property type="match status" value="1"/>
</dbReference>
<dbReference type="AlphaFoldDB" id="A0A1R2AXX5"/>
<evidence type="ECO:0000256" key="3">
    <source>
        <dbReference type="ARBA" id="ARBA00022679"/>
    </source>
</evidence>
<dbReference type="Gene3D" id="1.25.40.10">
    <property type="entry name" value="Tetratricopeptide repeat domain"/>
    <property type="match status" value="1"/>
</dbReference>
<sequence>MGSCICGKKNLKDHSVHLSHEEFKLAGNELFKAGKYEEAIIQYTKAIKSNPNVSVYFSNRALCFYKLKNYSNSFQDGYSALNLDKSNVKAILMCIKSKVSQTLNPSSNSLILFEESLSFFEHLNNLPSAIYTDLIKAHFHLLKTKILLLKPYIEKTHKKTLIEKYYEPFIPKNLYEKLSKYLVIENKCMEALVCPLTLEFFENPVAISSGYTYEHKMVKSLVNNNNFHDPLNRKYFSQTAIYCNKAVKDAVLWYTEKYPEIVYMSDNKELEI</sequence>
<dbReference type="GO" id="GO:0006515">
    <property type="term" value="P:protein quality control for misfolded or incompletely synthesized proteins"/>
    <property type="evidence" value="ECO:0007669"/>
    <property type="project" value="TreeGrafter"/>
</dbReference>
<organism evidence="8 9">
    <name type="scientific">Stentor coeruleus</name>
    <dbReference type="NCBI Taxonomy" id="5963"/>
    <lineage>
        <taxon>Eukaryota</taxon>
        <taxon>Sar</taxon>
        <taxon>Alveolata</taxon>
        <taxon>Ciliophora</taxon>
        <taxon>Postciliodesmatophora</taxon>
        <taxon>Heterotrichea</taxon>
        <taxon>Heterotrichida</taxon>
        <taxon>Stentoridae</taxon>
        <taxon>Stentor</taxon>
    </lineage>
</organism>
<dbReference type="InterPro" id="IPR019734">
    <property type="entry name" value="TPR_rpt"/>
</dbReference>
<dbReference type="PANTHER" id="PTHR46803:SF2">
    <property type="entry name" value="E3 UBIQUITIN-PROTEIN LIGASE CHIP"/>
    <property type="match status" value="1"/>
</dbReference>
<evidence type="ECO:0000313" key="8">
    <source>
        <dbReference type="EMBL" id="OMJ69384.1"/>
    </source>
</evidence>
<feature type="domain" description="U-box" evidence="7">
    <location>
        <begin position="191"/>
        <end position="254"/>
    </location>
</feature>
<accession>A0A1R2AXX5</accession>
<feature type="repeat" description="TPR" evidence="6">
    <location>
        <begin position="20"/>
        <end position="53"/>
    </location>
</feature>
<evidence type="ECO:0000256" key="1">
    <source>
        <dbReference type="ARBA" id="ARBA00000900"/>
    </source>
</evidence>
<comment type="catalytic activity">
    <reaction evidence="1">
        <text>S-ubiquitinyl-[E2 ubiquitin-conjugating enzyme]-L-cysteine + [acceptor protein]-L-lysine = [E2 ubiquitin-conjugating enzyme]-L-cysteine + N(6)-ubiquitinyl-[acceptor protein]-L-lysine.</text>
        <dbReference type="EC" id="2.3.2.27"/>
    </reaction>
</comment>
<dbReference type="InterPro" id="IPR003613">
    <property type="entry name" value="Ubox_domain"/>
</dbReference>
<dbReference type="Proteomes" id="UP000187209">
    <property type="component" value="Unassembled WGS sequence"/>
</dbReference>
<dbReference type="PANTHER" id="PTHR46803">
    <property type="entry name" value="E3 UBIQUITIN-PROTEIN LIGASE CHIP"/>
    <property type="match status" value="1"/>
</dbReference>
<dbReference type="InterPro" id="IPR013083">
    <property type="entry name" value="Znf_RING/FYVE/PHD"/>
</dbReference>
<dbReference type="EC" id="2.3.2.27" evidence="2"/>
<evidence type="ECO:0000256" key="2">
    <source>
        <dbReference type="ARBA" id="ARBA00012483"/>
    </source>
</evidence>
<comment type="caution">
    <text evidence="8">The sequence shown here is derived from an EMBL/GenBank/DDBJ whole genome shotgun (WGS) entry which is preliminary data.</text>
</comment>
<dbReference type="GO" id="GO:0043161">
    <property type="term" value="P:proteasome-mediated ubiquitin-dependent protein catabolic process"/>
    <property type="evidence" value="ECO:0007669"/>
    <property type="project" value="TreeGrafter"/>
</dbReference>
<dbReference type="GO" id="GO:0045862">
    <property type="term" value="P:positive regulation of proteolysis"/>
    <property type="evidence" value="ECO:0007669"/>
    <property type="project" value="TreeGrafter"/>
</dbReference>
<reference evidence="8 9" key="1">
    <citation type="submission" date="2016-11" db="EMBL/GenBank/DDBJ databases">
        <title>The macronuclear genome of Stentor coeruleus: a giant cell with tiny introns.</title>
        <authorList>
            <person name="Slabodnick M."/>
            <person name="Ruby J.G."/>
            <person name="Reiff S.B."/>
            <person name="Swart E.C."/>
            <person name="Gosai S."/>
            <person name="Prabakaran S."/>
            <person name="Witkowska E."/>
            <person name="Larue G.E."/>
            <person name="Fisher S."/>
            <person name="Freeman R.M."/>
            <person name="Gunawardena J."/>
            <person name="Chu W."/>
            <person name="Stover N.A."/>
            <person name="Gregory B.D."/>
            <person name="Nowacki M."/>
            <person name="Derisi J."/>
            <person name="Roy S.W."/>
            <person name="Marshall W.F."/>
            <person name="Sood P."/>
        </authorList>
    </citation>
    <scope>NUCLEOTIDE SEQUENCE [LARGE SCALE GENOMIC DNA]</scope>
    <source>
        <strain evidence="8">WM001</strain>
    </source>
</reference>
<dbReference type="Gene3D" id="3.30.40.10">
    <property type="entry name" value="Zinc/RING finger domain, C3HC4 (zinc finger)"/>
    <property type="match status" value="1"/>
</dbReference>
<evidence type="ECO:0000256" key="5">
    <source>
        <dbReference type="ARBA" id="ARBA00022786"/>
    </source>
</evidence>
<protein>
    <recommendedName>
        <fullName evidence="2">RING-type E3 ubiquitin transferase</fullName>
        <ecNumber evidence="2">2.3.2.27</ecNumber>
    </recommendedName>
</protein>
<dbReference type="Pfam" id="PF13414">
    <property type="entry name" value="TPR_11"/>
    <property type="match status" value="1"/>
</dbReference>
<evidence type="ECO:0000256" key="4">
    <source>
        <dbReference type="ARBA" id="ARBA00022737"/>
    </source>
</evidence>
<keyword evidence="9" id="KW-1185">Reference proteome</keyword>